<dbReference type="EMBL" id="ACVN02000005">
    <property type="protein sequence ID" value="ERK63776.1"/>
    <property type="molecule type" value="Genomic_DNA"/>
</dbReference>
<feature type="compositionally biased region" description="Low complexity" evidence="1">
    <location>
        <begin position="16"/>
        <end position="37"/>
    </location>
</feature>
<organism evidence="2 3">
    <name type="scientific">Propionibacterium acidifaciens F0233</name>
    <dbReference type="NCBI Taxonomy" id="553198"/>
    <lineage>
        <taxon>Bacteria</taxon>
        <taxon>Bacillati</taxon>
        <taxon>Actinomycetota</taxon>
        <taxon>Actinomycetes</taxon>
        <taxon>Propionibacteriales</taxon>
        <taxon>Propionibacteriaceae</taxon>
        <taxon>Propionibacterium</taxon>
    </lineage>
</organism>
<gene>
    <name evidence="2" type="ORF">HMPREF0682_1130</name>
</gene>
<reference evidence="2" key="1">
    <citation type="submission" date="2013-08" db="EMBL/GenBank/DDBJ databases">
        <authorList>
            <person name="Durkin A.S."/>
            <person name="Haft D.R."/>
            <person name="McCorrison J."/>
            <person name="Torralba M."/>
            <person name="Gillis M."/>
            <person name="Haft D.H."/>
            <person name="Methe B."/>
            <person name="Sutton G."/>
            <person name="Nelson K.E."/>
        </authorList>
    </citation>
    <scope>NUCLEOTIDE SEQUENCE [LARGE SCALE GENOMIC DNA]</scope>
    <source>
        <strain evidence="2">F0233</strain>
    </source>
</reference>
<protein>
    <submittedName>
        <fullName evidence="2">Uncharacterized protein</fullName>
    </submittedName>
</protein>
<accession>U2R4H5</accession>
<keyword evidence="3" id="KW-1185">Reference proteome</keyword>
<feature type="region of interest" description="Disordered" evidence="1">
    <location>
        <begin position="16"/>
        <end position="47"/>
    </location>
</feature>
<evidence type="ECO:0000313" key="3">
    <source>
        <dbReference type="Proteomes" id="UP000017052"/>
    </source>
</evidence>
<sequence>MLGRVRVRTTSGRVYATTTRLTTPAAASQSPPGSACAGTAGSRRCGR</sequence>
<name>U2R4H5_9ACTN</name>
<proteinExistence type="predicted"/>
<evidence type="ECO:0000313" key="2">
    <source>
        <dbReference type="EMBL" id="ERK63776.1"/>
    </source>
</evidence>
<comment type="caution">
    <text evidence="2">The sequence shown here is derived from an EMBL/GenBank/DDBJ whole genome shotgun (WGS) entry which is preliminary data.</text>
</comment>
<dbReference type="AlphaFoldDB" id="U2R4H5"/>
<evidence type="ECO:0000256" key="1">
    <source>
        <dbReference type="SAM" id="MobiDB-lite"/>
    </source>
</evidence>
<dbReference type="Proteomes" id="UP000017052">
    <property type="component" value="Unassembled WGS sequence"/>
</dbReference>